<dbReference type="GO" id="GO:0005524">
    <property type="term" value="F:ATP binding"/>
    <property type="evidence" value="ECO:0007669"/>
    <property type="project" value="InterPro"/>
</dbReference>
<reference evidence="5 6" key="1">
    <citation type="submission" date="2017-09" db="EMBL/GenBank/DDBJ databases">
        <title>Depth-based differentiation of microbial function through sediment-hosted aquifers and enrichment of novel symbionts in the deep terrestrial subsurface.</title>
        <authorList>
            <person name="Probst A.J."/>
            <person name="Ladd B."/>
            <person name="Jarett J.K."/>
            <person name="Geller-Mcgrath D.E."/>
            <person name="Sieber C.M."/>
            <person name="Emerson J.B."/>
            <person name="Anantharaman K."/>
            <person name="Thomas B.C."/>
            <person name="Malmstrom R."/>
            <person name="Stieglmeier M."/>
            <person name="Klingl A."/>
            <person name="Woyke T."/>
            <person name="Ryan C.M."/>
            <person name="Banfield J.F."/>
        </authorList>
    </citation>
    <scope>NUCLEOTIDE SEQUENCE [LARGE SCALE GENOMIC DNA]</scope>
    <source>
        <strain evidence="5">CG11_big_fil_rev_8_21_14_0_20_45_26</strain>
    </source>
</reference>
<evidence type="ECO:0000256" key="2">
    <source>
        <dbReference type="ARBA" id="ARBA00022679"/>
    </source>
</evidence>
<evidence type="ECO:0000256" key="3">
    <source>
        <dbReference type="ARBA" id="ARBA00022741"/>
    </source>
</evidence>
<dbReference type="NCBIfam" id="NF003742">
    <property type="entry name" value="PRK05339.1"/>
    <property type="match status" value="1"/>
</dbReference>
<gene>
    <name evidence="5" type="ORF">COV74_10665</name>
</gene>
<evidence type="ECO:0000256" key="4">
    <source>
        <dbReference type="ARBA" id="ARBA00022777"/>
    </source>
</evidence>
<dbReference type="GO" id="GO:0004674">
    <property type="term" value="F:protein serine/threonine kinase activity"/>
    <property type="evidence" value="ECO:0007669"/>
    <property type="project" value="UniProtKB-KW"/>
</dbReference>
<sequence length="277" mass="31484">MAEKKIAEKKIALISDSTGDLGERFVFALTTQLPSEKLAIVKFNFVTDMDELTYVFKKIHAGGYYLIFHTVLSEELKNGIETMSREKKIPAFDLTGPPTDFLIKHLKVKPSWDVKSLHKINETYDKRINAMEFTTNHDDGLGLGNLKGAEIILIGPSRTSKTPTSIFLAIKGFRVANIPIVQSVDVGDTLSDLAGDQRVFGFTIKPEKLQEVRNKRIPELGITPPGYTDLEIIYQEVEWAEKMYRKYKWQTVDITDRAIEETAALIERMIRKYRLIG</sequence>
<accession>A0A2H0LKW2</accession>
<dbReference type="InterPro" id="IPR005177">
    <property type="entry name" value="Kinase-pyrophosphorylase"/>
</dbReference>
<keyword evidence="4" id="KW-0418">Kinase</keyword>
<proteinExistence type="predicted"/>
<evidence type="ECO:0000313" key="5">
    <source>
        <dbReference type="EMBL" id="PIQ85051.1"/>
    </source>
</evidence>
<keyword evidence="1" id="KW-0723">Serine/threonine-protein kinase</keyword>
<dbReference type="AlphaFoldDB" id="A0A2H0LKW2"/>
<dbReference type="EMBL" id="PCVY01000076">
    <property type="protein sequence ID" value="PIQ85051.1"/>
    <property type="molecule type" value="Genomic_DNA"/>
</dbReference>
<dbReference type="Proteomes" id="UP000230859">
    <property type="component" value="Unassembled WGS sequence"/>
</dbReference>
<dbReference type="Pfam" id="PF03618">
    <property type="entry name" value="Kinase-PPPase"/>
    <property type="match status" value="1"/>
</dbReference>
<evidence type="ECO:0000313" key="6">
    <source>
        <dbReference type="Proteomes" id="UP000230859"/>
    </source>
</evidence>
<protein>
    <recommendedName>
        <fullName evidence="7">Pyruvate, phosphate dikinase regulatory protein</fullName>
    </recommendedName>
</protein>
<dbReference type="PANTHER" id="PTHR31756:SF3">
    <property type="entry name" value="PYRUVATE, PHOSPHATE DIKINASE REGULATORY PROTEIN 1, CHLOROPLASTIC"/>
    <property type="match status" value="1"/>
</dbReference>
<organism evidence="5 6">
    <name type="scientific">Candidatus Abzuiibacterium crystallinum</name>
    <dbReference type="NCBI Taxonomy" id="1974748"/>
    <lineage>
        <taxon>Bacteria</taxon>
        <taxon>Pseudomonadati</taxon>
        <taxon>Candidatus Omnitrophota</taxon>
        <taxon>Candidatus Abzuiibacterium</taxon>
    </lineage>
</organism>
<evidence type="ECO:0000256" key="1">
    <source>
        <dbReference type="ARBA" id="ARBA00022527"/>
    </source>
</evidence>
<dbReference type="PANTHER" id="PTHR31756">
    <property type="entry name" value="PYRUVATE, PHOSPHATE DIKINASE REGULATORY PROTEIN 1, CHLOROPLASTIC"/>
    <property type="match status" value="1"/>
</dbReference>
<name>A0A2H0LKW2_9BACT</name>
<comment type="caution">
    <text evidence="5">The sequence shown here is derived from an EMBL/GenBank/DDBJ whole genome shotgun (WGS) entry which is preliminary data.</text>
</comment>
<keyword evidence="2" id="KW-0808">Transferase</keyword>
<keyword evidence="3" id="KW-0547">Nucleotide-binding</keyword>
<evidence type="ECO:0008006" key="7">
    <source>
        <dbReference type="Google" id="ProtNLM"/>
    </source>
</evidence>